<dbReference type="InterPro" id="IPR051200">
    <property type="entry name" value="Host-pathogen_enzymatic-act"/>
</dbReference>
<evidence type="ECO:0000256" key="2">
    <source>
        <dbReference type="SAM" id="SignalP"/>
    </source>
</evidence>
<proteinExistence type="predicted"/>
<dbReference type="InterPro" id="IPR015943">
    <property type="entry name" value="WD40/YVTN_repeat-like_dom_sf"/>
</dbReference>
<dbReference type="SUPFAM" id="SSF50974">
    <property type="entry name" value="Nitrous oxide reductase, N-terminal domain"/>
    <property type="match status" value="1"/>
</dbReference>
<gene>
    <name evidence="3" type="ORF">WJX68_01545</name>
</gene>
<keyword evidence="2" id="KW-0732">Signal</keyword>
<feature type="compositionally biased region" description="Low complexity" evidence="1">
    <location>
        <begin position="28"/>
        <end position="38"/>
    </location>
</feature>
<feature type="compositionally biased region" description="Pro residues" evidence="1">
    <location>
        <begin position="44"/>
        <end position="54"/>
    </location>
</feature>
<dbReference type="RefSeq" id="WP_340285667.1">
    <property type="nucleotide sequence ID" value="NZ_JBBJUP010000001.1"/>
</dbReference>
<dbReference type="EMBL" id="JBBJUP010000001">
    <property type="protein sequence ID" value="MEJ8277601.1"/>
    <property type="molecule type" value="Genomic_DNA"/>
</dbReference>
<sequence>MLRGLVTASAAAIVLILPGCAAAPGGDTPAAPGRAGAPVRFAEPLPPPAEPGVAPPVATAPAGRTVAVGAVPEGIVADGPTRRVAVGVRQPDRLVLLDADTAAVTARVPLPGVLRHLQLAAPGGPVLVPSESANGLLRVTLPEGRVSSEVMTGPMAHDATETAAGTVFVANEAGGSVSVVRGNEVVRQLTDVTQPAGLAPVGGRVGLIDVRENSLTVYDAATGDGIRELPAGDGPTHLVADRHGRMIATDTRGGHVIVFDPSGTPSEVGRVDLAGEPYGITYDPVRDRVWVTASGANLLVGYDMTAPTPREVARIPTVRQPNTVAVDPETGRLFVTGTAEGVVQVIDGP</sequence>
<comment type="caution">
    <text evidence="3">The sequence shown here is derived from an EMBL/GenBank/DDBJ whole genome shotgun (WGS) entry which is preliminary data.</text>
</comment>
<organism evidence="3 4">
    <name type="scientific">Pseudonocardia spirodelae</name>
    <dbReference type="NCBI Taxonomy" id="3133431"/>
    <lineage>
        <taxon>Bacteria</taxon>
        <taxon>Bacillati</taxon>
        <taxon>Actinomycetota</taxon>
        <taxon>Actinomycetes</taxon>
        <taxon>Pseudonocardiales</taxon>
        <taxon>Pseudonocardiaceae</taxon>
        <taxon>Pseudonocardia</taxon>
    </lineage>
</organism>
<protein>
    <submittedName>
        <fullName evidence="3">YncE family protein</fullName>
    </submittedName>
</protein>
<feature type="signal peptide" evidence="2">
    <location>
        <begin position="1"/>
        <end position="23"/>
    </location>
</feature>
<dbReference type="Gene3D" id="2.130.10.10">
    <property type="entry name" value="YVTN repeat-like/Quinoprotein amine dehydrogenase"/>
    <property type="match status" value="2"/>
</dbReference>
<feature type="chain" id="PRO_5047063715" evidence="2">
    <location>
        <begin position="24"/>
        <end position="349"/>
    </location>
</feature>
<dbReference type="PANTHER" id="PTHR47197:SF3">
    <property type="entry name" value="DIHYDRO-HEME D1 DEHYDROGENASE"/>
    <property type="match status" value="1"/>
</dbReference>
<dbReference type="InterPro" id="IPR011045">
    <property type="entry name" value="N2O_reductase_N"/>
</dbReference>
<keyword evidence="4" id="KW-1185">Reference proteome</keyword>
<reference evidence="3 4" key="1">
    <citation type="submission" date="2024-03" db="EMBL/GenBank/DDBJ databases">
        <title>Draft genome sequence of Pseudonocardia sp. DW16-2.</title>
        <authorList>
            <person name="Duangmal K."/>
        </authorList>
    </citation>
    <scope>NUCLEOTIDE SEQUENCE [LARGE SCALE GENOMIC DNA]</scope>
    <source>
        <strain evidence="3 4">DW16-2</strain>
    </source>
</reference>
<feature type="region of interest" description="Disordered" evidence="1">
    <location>
        <begin position="28"/>
        <end position="58"/>
    </location>
</feature>
<dbReference type="Proteomes" id="UP001364211">
    <property type="component" value="Unassembled WGS sequence"/>
</dbReference>
<dbReference type="PANTHER" id="PTHR47197">
    <property type="entry name" value="PROTEIN NIRF"/>
    <property type="match status" value="1"/>
</dbReference>
<evidence type="ECO:0000313" key="4">
    <source>
        <dbReference type="Proteomes" id="UP001364211"/>
    </source>
</evidence>
<evidence type="ECO:0000313" key="3">
    <source>
        <dbReference type="EMBL" id="MEJ8277601.1"/>
    </source>
</evidence>
<name>A0ABU8T0W9_9PSEU</name>
<accession>A0ABU8T0W9</accession>
<evidence type="ECO:0000256" key="1">
    <source>
        <dbReference type="SAM" id="MobiDB-lite"/>
    </source>
</evidence>